<evidence type="ECO:0000313" key="2">
    <source>
        <dbReference type="Proteomes" id="UP000248887"/>
    </source>
</evidence>
<name>A0A2W5SI66_ANCNO</name>
<organism evidence="1 2">
    <name type="scientific">Ancylobacter novellus</name>
    <name type="common">Thiobacillus novellus</name>
    <dbReference type="NCBI Taxonomy" id="921"/>
    <lineage>
        <taxon>Bacteria</taxon>
        <taxon>Pseudomonadati</taxon>
        <taxon>Pseudomonadota</taxon>
        <taxon>Alphaproteobacteria</taxon>
        <taxon>Hyphomicrobiales</taxon>
        <taxon>Xanthobacteraceae</taxon>
        <taxon>Ancylobacter</taxon>
    </lineage>
</organism>
<comment type="caution">
    <text evidence="1">The sequence shown here is derived from an EMBL/GenBank/DDBJ whole genome shotgun (WGS) entry which is preliminary data.</text>
</comment>
<proteinExistence type="predicted"/>
<gene>
    <name evidence="1" type="ORF">DI549_20470</name>
</gene>
<accession>A0A2W5SI66</accession>
<dbReference type="EMBL" id="QFQD01000094">
    <property type="protein sequence ID" value="PZQ79283.1"/>
    <property type="molecule type" value="Genomic_DNA"/>
</dbReference>
<dbReference type="AlphaFoldDB" id="A0A2W5SI66"/>
<protein>
    <submittedName>
        <fullName evidence="1">Uncharacterized protein</fullName>
    </submittedName>
</protein>
<evidence type="ECO:0000313" key="1">
    <source>
        <dbReference type="EMBL" id="PZQ79283.1"/>
    </source>
</evidence>
<sequence length="211" mass="22268">MAYVDWPAGVPFRPERDNWNGVPGREALATDMQGGDVRQRWQPGDDLATLQWGHGLTAAQMASWEAFLATIAGGAARFLMPVTLNGQAYELRVVQIKGGKGGLRYASLGAETLVSFSHYVFPAALTPAVPVITGTGDQVVGTGTSGQTIEIDFGGAATRSVVAAGGAFVVDTPFLADGAYWVRARYAGGQWSIPVLMAMPTPLKSTLRAQL</sequence>
<dbReference type="Proteomes" id="UP000248887">
    <property type="component" value="Unassembled WGS sequence"/>
</dbReference>
<feature type="non-terminal residue" evidence="1">
    <location>
        <position position="211"/>
    </location>
</feature>
<reference evidence="1 2" key="1">
    <citation type="submission" date="2017-08" db="EMBL/GenBank/DDBJ databases">
        <title>Infants hospitalized years apart are colonized by the same room-sourced microbial strains.</title>
        <authorList>
            <person name="Brooks B."/>
            <person name="Olm M.R."/>
            <person name="Firek B.A."/>
            <person name="Baker R."/>
            <person name="Thomas B.C."/>
            <person name="Morowitz M.J."/>
            <person name="Banfield J.F."/>
        </authorList>
    </citation>
    <scope>NUCLEOTIDE SEQUENCE [LARGE SCALE GENOMIC DNA]</scope>
    <source>
        <strain evidence="1">S2_005_001_R2_27</strain>
    </source>
</reference>